<dbReference type="PANTHER" id="PTHR35147:SF1">
    <property type="entry name" value="CHEMORECEPTOR GLUTAMINE DEAMIDASE CHED-RELATED"/>
    <property type="match status" value="1"/>
</dbReference>
<dbReference type="Proteomes" id="UP000028542">
    <property type="component" value="Unassembled WGS sequence"/>
</dbReference>
<dbReference type="Gene3D" id="3.30.1330.200">
    <property type="match status" value="1"/>
</dbReference>
<dbReference type="CDD" id="cd16352">
    <property type="entry name" value="CheD"/>
    <property type="match status" value="1"/>
</dbReference>
<organism evidence="4 5">
    <name type="scientific">Clostridium sulfidigenes</name>
    <dbReference type="NCBI Taxonomy" id="318464"/>
    <lineage>
        <taxon>Bacteria</taxon>
        <taxon>Bacillati</taxon>
        <taxon>Bacillota</taxon>
        <taxon>Clostridia</taxon>
        <taxon>Eubacteriales</taxon>
        <taxon>Clostridiaceae</taxon>
        <taxon>Clostridium</taxon>
    </lineage>
</organism>
<dbReference type="SUPFAM" id="SSF64438">
    <property type="entry name" value="CNF1/YfiH-like putative cysteine hydrolases"/>
    <property type="match status" value="1"/>
</dbReference>
<gene>
    <name evidence="3" type="primary">cheD</name>
    <name evidence="4" type="ORF">IO99_01060</name>
</gene>
<dbReference type="InterPro" id="IPR011324">
    <property type="entry name" value="Cytotoxic_necrot_fac-like_cat"/>
</dbReference>
<dbReference type="RefSeq" id="WP_035129193.1">
    <property type="nucleotide sequence ID" value="NZ_JPMD01000001.1"/>
</dbReference>
<evidence type="ECO:0000313" key="5">
    <source>
        <dbReference type="Proteomes" id="UP000028542"/>
    </source>
</evidence>
<dbReference type="HAMAP" id="MF_01440">
    <property type="entry name" value="CheD"/>
    <property type="match status" value="1"/>
</dbReference>
<protein>
    <recommendedName>
        <fullName evidence="3">Probable chemoreceptor glutamine deamidase CheD</fullName>
        <ecNumber evidence="3">3.5.1.44</ecNumber>
    </recommendedName>
</protein>
<evidence type="ECO:0000313" key="4">
    <source>
        <dbReference type="EMBL" id="KEZ88783.1"/>
    </source>
</evidence>
<evidence type="ECO:0000256" key="1">
    <source>
        <dbReference type="ARBA" id="ARBA00022500"/>
    </source>
</evidence>
<dbReference type="AlphaFoldDB" id="A0A084JIJ9"/>
<comment type="similarity">
    <text evidence="3">Belongs to the CheD family.</text>
</comment>
<dbReference type="eggNOG" id="COG1871">
    <property type="taxonomic scope" value="Bacteria"/>
</dbReference>
<evidence type="ECO:0000256" key="2">
    <source>
        <dbReference type="ARBA" id="ARBA00022801"/>
    </source>
</evidence>
<dbReference type="GO" id="GO:0006935">
    <property type="term" value="P:chemotaxis"/>
    <property type="evidence" value="ECO:0007669"/>
    <property type="project" value="UniProtKB-UniRule"/>
</dbReference>
<name>A0A084JIJ9_9CLOT</name>
<keyword evidence="5" id="KW-1185">Reference proteome</keyword>
<dbReference type="EMBL" id="JPMD01000001">
    <property type="protein sequence ID" value="KEZ88783.1"/>
    <property type="molecule type" value="Genomic_DNA"/>
</dbReference>
<keyword evidence="1 3" id="KW-0145">Chemotaxis</keyword>
<reference evidence="4 5" key="1">
    <citation type="submission" date="2014-07" db="EMBL/GenBank/DDBJ databases">
        <title>Draft genome of Clostridium sulfidigenes 113A isolated from sediments associated with methane hydrate from Krishna Godavari basin.</title>
        <authorList>
            <person name="Honkalas V.S."/>
            <person name="Dabir A.P."/>
            <person name="Arora P."/>
            <person name="Dhakephalkar P.K."/>
        </authorList>
    </citation>
    <scope>NUCLEOTIDE SEQUENCE [LARGE SCALE GENOMIC DNA]</scope>
    <source>
        <strain evidence="4 5">113A</strain>
    </source>
</reference>
<dbReference type="InterPro" id="IPR005659">
    <property type="entry name" value="Chemorcpt_Glu_NH3ase_CheD"/>
</dbReference>
<dbReference type="Pfam" id="PF03975">
    <property type="entry name" value="CheD"/>
    <property type="match status" value="1"/>
</dbReference>
<evidence type="ECO:0000256" key="3">
    <source>
        <dbReference type="HAMAP-Rule" id="MF_01440"/>
    </source>
</evidence>
<proteinExistence type="inferred from homology"/>
<dbReference type="STRING" id="318464.IO99_01060"/>
<comment type="caution">
    <text evidence="4">The sequence shown here is derived from an EMBL/GenBank/DDBJ whole genome shotgun (WGS) entry which is preliminary data.</text>
</comment>
<keyword evidence="2 3" id="KW-0378">Hydrolase</keyword>
<dbReference type="GO" id="GO:0050568">
    <property type="term" value="F:protein-glutamine glutaminase activity"/>
    <property type="evidence" value="ECO:0007669"/>
    <property type="project" value="UniProtKB-UniRule"/>
</dbReference>
<accession>A0A084JIJ9</accession>
<dbReference type="EC" id="3.5.1.44" evidence="3"/>
<dbReference type="InterPro" id="IPR038592">
    <property type="entry name" value="CheD-like_sf"/>
</dbReference>
<comment type="catalytic activity">
    <reaction evidence="3">
        <text>L-glutaminyl-[protein] + H2O = L-glutamyl-[protein] + NH4(+)</text>
        <dbReference type="Rhea" id="RHEA:16441"/>
        <dbReference type="Rhea" id="RHEA-COMP:10207"/>
        <dbReference type="Rhea" id="RHEA-COMP:10208"/>
        <dbReference type="ChEBI" id="CHEBI:15377"/>
        <dbReference type="ChEBI" id="CHEBI:28938"/>
        <dbReference type="ChEBI" id="CHEBI:29973"/>
        <dbReference type="ChEBI" id="CHEBI:30011"/>
        <dbReference type="EC" id="3.5.1.44"/>
    </reaction>
</comment>
<comment type="function">
    <text evidence="3">Probably deamidates glutamine residues to glutamate on methyl-accepting chemotaxis receptors (MCPs), playing an important role in chemotaxis.</text>
</comment>
<dbReference type="PANTHER" id="PTHR35147">
    <property type="entry name" value="CHEMORECEPTOR GLUTAMINE DEAMIDASE CHED-RELATED"/>
    <property type="match status" value="1"/>
</dbReference>
<sequence>MEYTEIKVGIADYKIAKCPDRLMTIGLGSCIGIAMIDKKSGIGGLAHIMLPDSEKFNKIANEIKFANLAIPILIKEMIENGAKEKDLRAKIAGGASMFNFADSKVNMDIGARNSLAVKDILKARKIPIDSEEIGGTKGRTITFDTVTGELYVKTVGEGIKII</sequence>